<dbReference type="InterPro" id="IPR036770">
    <property type="entry name" value="Ankyrin_rpt-contain_sf"/>
</dbReference>
<sequence length="645" mass="73204">MAEIIGVVASAITLAGTTAKAAKGIVALKRLWNEVHQVPEYINSLLDRLALVQSVLGDLDTELSRDQQLFASNSAIKLSIHYCKSAKDKLDALVDDLGQRVADKERFTRNRARIKAVFGKEVARRLEDEIRDAMQLLGIAQQTYAIALVRQQPALIAGQIASTAGLNTQGQSSHSAKVIPSTRITSTRSKETTTEEGWVALNKEHPSLPWTYSIFGSYSSKSSIVDSTATLPGEEVYRARIQLPAWLTRSVWDICAKRASNGWTYNLRHWTVRAFDTDVFDTASDGDLSAMIPLFNERRASLYDRDPRGWTLLHYAAFQGDLDTITYLMRSGLSMHETSADGYTPLYYLCRNNDEASDIVSVYRFIKSTDDLSDAACAFFLPRADYYRKSTLHRFLWSVPGLWDLVKAESPLVTLDARFTSITWEYVDAKVLLDIFVREVSDAETVRHQLHGATVGSLHEFAKVYFRHVSGGSNAQHMKTKSSEWRRLARWLFRGLRARDLSRQGNEFWEATTPLFAGLMDARWLVPVERREVRQNKRQLESALVFWLEDLQAAGVNLASYGWWERKMFDEGWALQNASWTLLACDGKGPRLASIHTGPLPRDWKILWDWEQNPWLSEDVVSVFFQWAERSPPVMPGSWQGDEEF</sequence>
<dbReference type="Proteomes" id="UP001149163">
    <property type="component" value="Unassembled WGS sequence"/>
</dbReference>
<comment type="caution">
    <text evidence="3">The sequence shown here is derived from an EMBL/GenBank/DDBJ whole genome shotgun (WGS) entry which is preliminary data.</text>
</comment>
<feature type="repeat" description="ANK" evidence="1">
    <location>
        <begin position="308"/>
        <end position="340"/>
    </location>
</feature>
<reference evidence="3" key="2">
    <citation type="journal article" date="2023" name="IMA Fungus">
        <title>Comparative genomic study of the Penicillium genus elucidates a diverse pangenome and 15 lateral gene transfer events.</title>
        <authorList>
            <person name="Petersen C."/>
            <person name="Sorensen T."/>
            <person name="Nielsen M.R."/>
            <person name="Sondergaard T.E."/>
            <person name="Sorensen J.L."/>
            <person name="Fitzpatrick D.A."/>
            <person name="Frisvad J.C."/>
            <person name="Nielsen K.L."/>
        </authorList>
    </citation>
    <scope>NUCLEOTIDE SEQUENCE</scope>
    <source>
        <strain evidence="3">IBT 26290</strain>
    </source>
</reference>
<dbReference type="InterPro" id="IPR031352">
    <property type="entry name" value="SesA"/>
</dbReference>
<dbReference type="SUPFAM" id="SSF48403">
    <property type="entry name" value="Ankyrin repeat"/>
    <property type="match status" value="1"/>
</dbReference>
<dbReference type="Gene3D" id="1.25.40.20">
    <property type="entry name" value="Ankyrin repeat-containing domain"/>
    <property type="match status" value="1"/>
</dbReference>
<keyword evidence="4" id="KW-1185">Reference proteome</keyword>
<protein>
    <recommendedName>
        <fullName evidence="2">NACHT-NTPase and P-loop NTPases N-terminal domain-containing protein</fullName>
    </recommendedName>
</protein>
<organism evidence="3 4">
    <name type="scientific">Penicillium canariense</name>
    <dbReference type="NCBI Taxonomy" id="189055"/>
    <lineage>
        <taxon>Eukaryota</taxon>
        <taxon>Fungi</taxon>
        <taxon>Dikarya</taxon>
        <taxon>Ascomycota</taxon>
        <taxon>Pezizomycotina</taxon>
        <taxon>Eurotiomycetes</taxon>
        <taxon>Eurotiomycetidae</taxon>
        <taxon>Eurotiales</taxon>
        <taxon>Aspergillaceae</taxon>
        <taxon>Penicillium</taxon>
    </lineage>
</organism>
<dbReference type="PROSITE" id="PS50297">
    <property type="entry name" value="ANK_REP_REGION"/>
    <property type="match status" value="1"/>
</dbReference>
<dbReference type="OrthoDB" id="4283482at2759"/>
<dbReference type="GeneID" id="81431178"/>
<accession>A0A9W9HRP3</accession>
<gene>
    <name evidence="3" type="ORF">N7482_009878</name>
</gene>
<keyword evidence="1" id="KW-0040">ANK repeat</keyword>
<dbReference type="Pfam" id="PF12796">
    <property type="entry name" value="Ank_2"/>
    <property type="match status" value="1"/>
</dbReference>
<dbReference type="InterPro" id="IPR002110">
    <property type="entry name" value="Ankyrin_rpt"/>
</dbReference>
<dbReference type="AlphaFoldDB" id="A0A9W9HRP3"/>
<name>A0A9W9HRP3_9EURO</name>
<evidence type="ECO:0000256" key="1">
    <source>
        <dbReference type="PROSITE-ProRule" id="PRU00023"/>
    </source>
</evidence>
<dbReference type="Pfam" id="PF17107">
    <property type="entry name" value="SesA"/>
    <property type="match status" value="1"/>
</dbReference>
<dbReference type="RefSeq" id="XP_056539708.1">
    <property type="nucleotide sequence ID" value="XM_056692002.1"/>
</dbReference>
<evidence type="ECO:0000259" key="2">
    <source>
        <dbReference type="Pfam" id="PF17107"/>
    </source>
</evidence>
<evidence type="ECO:0000313" key="4">
    <source>
        <dbReference type="Proteomes" id="UP001149163"/>
    </source>
</evidence>
<evidence type="ECO:0000313" key="3">
    <source>
        <dbReference type="EMBL" id="KAJ5153400.1"/>
    </source>
</evidence>
<dbReference type="PROSITE" id="PS50088">
    <property type="entry name" value="ANK_REPEAT"/>
    <property type="match status" value="1"/>
</dbReference>
<proteinExistence type="predicted"/>
<dbReference type="SMART" id="SM00248">
    <property type="entry name" value="ANK"/>
    <property type="match status" value="2"/>
</dbReference>
<dbReference type="EMBL" id="JAPQKN010000007">
    <property type="protein sequence ID" value="KAJ5153400.1"/>
    <property type="molecule type" value="Genomic_DNA"/>
</dbReference>
<feature type="domain" description="NACHT-NTPase and P-loop NTPases N-terminal" evidence="2">
    <location>
        <begin position="8"/>
        <end position="137"/>
    </location>
</feature>
<reference evidence="3" key="1">
    <citation type="submission" date="2022-11" db="EMBL/GenBank/DDBJ databases">
        <authorList>
            <person name="Petersen C."/>
        </authorList>
    </citation>
    <scope>NUCLEOTIDE SEQUENCE</scope>
    <source>
        <strain evidence="3">IBT 26290</strain>
    </source>
</reference>